<proteinExistence type="predicted"/>
<reference evidence="2 3" key="1">
    <citation type="submission" date="2015-09" db="EMBL/GenBank/DDBJ databases">
        <title>Identification and resolution of microdiversity through metagenomic sequencing of parallel consortia.</title>
        <authorList>
            <person name="Nelson W.C."/>
            <person name="Romine M.F."/>
            <person name="Lindemann S.R."/>
        </authorList>
    </citation>
    <scope>NUCLEOTIDE SEQUENCE [LARGE SCALE GENOMIC DNA]</scope>
    <source>
        <strain evidence="2">Ana</strain>
    </source>
</reference>
<feature type="compositionally biased region" description="Polar residues" evidence="1">
    <location>
        <begin position="1"/>
        <end position="20"/>
    </location>
</feature>
<dbReference type="Proteomes" id="UP000050465">
    <property type="component" value="Unassembled WGS sequence"/>
</dbReference>
<dbReference type="EMBL" id="LJZR01000027">
    <property type="protein sequence ID" value="KPQ33784.1"/>
    <property type="molecule type" value="Genomic_DNA"/>
</dbReference>
<gene>
    <name evidence="2" type="ORF">HLUCCA11_17385</name>
</gene>
<feature type="compositionally biased region" description="Low complexity" evidence="1">
    <location>
        <begin position="21"/>
        <end position="33"/>
    </location>
</feature>
<sequence length="137" mass="15153">MSDPTDSNFINPDLSSAGSKPNSTSPEPIESIELPPPEDPIKEGQWLQARLHEWLDAEFLPEIINEHIAARASQVFVRQRMESENNLNALVLAILTEMQGYDFSKSFYSEFAVANAVGDLLLDSLGIERCCGNSDQA</sequence>
<feature type="region of interest" description="Disordered" evidence="1">
    <location>
        <begin position="1"/>
        <end position="41"/>
    </location>
</feature>
<dbReference type="AlphaFoldDB" id="A0A0P7ZLP5"/>
<evidence type="ECO:0000256" key="1">
    <source>
        <dbReference type="SAM" id="MobiDB-lite"/>
    </source>
</evidence>
<evidence type="ECO:0000313" key="2">
    <source>
        <dbReference type="EMBL" id="KPQ33784.1"/>
    </source>
</evidence>
<dbReference type="PATRIC" id="fig|1666911.3.peg.1258"/>
<dbReference type="PANTHER" id="PTHR36776">
    <property type="entry name" value="EXPRESSED PROTEIN"/>
    <property type="match status" value="1"/>
</dbReference>
<name>A0A0P7ZLP5_9CYAN</name>
<organism evidence="2 3">
    <name type="scientific">Phormidesmis priestleyi Ana</name>
    <dbReference type="NCBI Taxonomy" id="1666911"/>
    <lineage>
        <taxon>Bacteria</taxon>
        <taxon>Bacillati</taxon>
        <taxon>Cyanobacteriota</taxon>
        <taxon>Cyanophyceae</taxon>
        <taxon>Leptolyngbyales</taxon>
        <taxon>Leptolyngbyaceae</taxon>
        <taxon>Phormidesmis</taxon>
    </lineage>
</organism>
<dbReference type="STRING" id="1666911.HLUCCA11_17385"/>
<dbReference type="PANTHER" id="PTHR36776:SF1">
    <property type="entry name" value="EXPRESSED PROTEIN"/>
    <property type="match status" value="1"/>
</dbReference>
<accession>A0A0P7ZLP5</accession>
<evidence type="ECO:0000313" key="3">
    <source>
        <dbReference type="Proteomes" id="UP000050465"/>
    </source>
</evidence>
<comment type="caution">
    <text evidence="2">The sequence shown here is derived from an EMBL/GenBank/DDBJ whole genome shotgun (WGS) entry which is preliminary data.</text>
</comment>
<protein>
    <submittedName>
        <fullName evidence="2">Uncharacterized protein</fullName>
    </submittedName>
</protein>